<dbReference type="RefSeq" id="WP_258307986.1">
    <property type="nucleotide sequence ID" value="NZ_QGGT01000002.1"/>
</dbReference>
<keyword evidence="4" id="KW-1185">Reference proteome</keyword>
<dbReference type="Pfam" id="PF07221">
    <property type="entry name" value="GlcNAc_2-epim"/>
    <property type="match status" value="1"/>
</dbReference>
<dbReference type="GO" id="GO:0005975">
    <property type="term" value="P:carbohydrate metabolic process"/>
    <property type="evidence" value="ECO:0007669"/>
    <property type="project" value="InterPro"/>
</dbReference>
<evidence type="ECO:0000313" key="4">
    <source>
        <dbReference type="Proteomes" id="UP000245754"/>
    </source>
</evidence>
<name>A0A316ESM6_9BURK</name>
<evidence type="ECO:0000256" key="2">
    <source>
        <dbReference type="ARBA" id="ARBA00023235"/>
    </source>
</evidence>
<dbReference type="SUPFAM" id="SSF48208">
    <property type="entry name" value="Six-hairpin glycosidases"/>
    <property type="match status" value="1"/>
</dbReference>
<dbReference type="InterPro" id="IPR008928">
    <property type="entry name" value="6-hairpin_glycosidase_sf"/>
</dbReference>
<reference evidence="3 4" key="1">
    <citation type="submission" date="2018-05" db="EMBL/GenBank/DDBJ databases">
        <title>Genomic Encyclopedia of Type Strains, Phase IV (KMG-V): Genome sequencing to study the core and pangenomes of soil and plant-associated prokaryotes.</title>
        <authorList>
            <person name="Whitman W."/>
        </authorList>
    </citation>
    <scope>NUCLEOTIDE SEQUENCE [LARGE SCALE GENOMIC DNA]</scope>
    <source>
        <strain evidence="3 4">SLV-132</strain>
    </source>
</reference>
<comment type="caution">
    <text evidence="3">The sequence shown here is derived from an EMBL/GenBank/DDBJ whole genome shotgun (WGS) entry which is preliminary data.</text>
</comment>
<protein>
    <submittedName>
        <fullName evidence="3">Mannose-6-phosphate isomerase</fullName>
    </submittedName>
</protein>
<evidence type="ECO:0000256" key="1">
    <source>
        <dbReference type="ARBA" id="ARBA00008558"/>
    </source>
</evidence>
<dbReference type="InterPro" id="IPR010819">
    <property type="entry name" value="AGE/CE"/>
</dbReference>
<dbReference type="Gene3D" id="1.50.10.10">
    <property type="match status" value="1"/>
</dbReference>
<organism evidence="3 4">
    <name type="scientific">Cupriavidus plantarum</name>
    <dbReference type="NCBI Taxonomy" id="942865"/>
    <lineage>
        <taxon>Bacteria</taxon>
        <taxon>Pseudomonadati</taxon>
        <taxon>Pseudomonadota</taxon>
        <taxon>Betaproteobacteria</taxon>
        <taxon>Burkholderiales</taxon>
        <taxon>Burkholderiaceae</taxon>
        <taxon>Cupriavidus</taxon>
    </lineage>
</organism>
<dbReference type="InterPro" id="IPR012341">
    <property type="entry name" value="6hp_glycosidase-like_sf"/>
</dbReference>
<comment type="similarity">
    <text evidence="1">Belongs to the N-acylglucosamine 2-epimerase family.</text>
</comment>
<dbReference type="PANTHER" id="PTHR15108">
    <property type="entry name" value="N-ACYLGLUCOSAMINE-2-EPIMERASE"/>
    <property type="match status" value="1"/>
</dbReference>
<keyword evidence="2 3" id="KW-0413">Isomerase</keyword>
<dbReference type="EMBL" id="QGGT01000002">
    <property type="protein sequence ID" value="PWK35374.1"/>
    <property type="molecule type" value="Genomic_DNA"/>
</dbReference>
<sequence length="377" mass="40948">MTVVPMPVPSSLARAIDTLVAHYDATVLPAWTGAGWDAGRQLAHEALDGVTGAPRPDQRFRAMACARQLFVFSRAGHLTHARTLFSSLRRYFGGQDRGAWIYSVGPDGQPLDTARDLYTHAFVIFAAAHYYRASSDSEALSVLRGTVDVVEQRFANGAGLYHAALTADFADSGAGVLQNPVMHLTEAYLAALDATGDRWFETRLQALARAVHVTFVDPLSGCIAELPQGTAGNRIEPGHQFEWYSLVAMAPKVFADSPLRETLDKAFNFARRHGVVDADTLGVCAAIDDKGCQIDTTQRIWAQTEFARALGLRGTIGGEAGALAQLEAWIASFRIRFLHPLGWNEVLAADGSVLRAEMPSTTPYHLLTAYEALHALR</sequence>
<gene>
    <name evidence="3" type="ORF">C7419_102652</name>
</gene>
<dbReference type="Proteomes" id="UP000245754">
    <property type="component" value="Unassembled WGS sequence"/>
</dbReference>
<accession>A0A316ESM6</accession>
<evidence type="ECO:0000313" key="3">
    <source>
        <dbReference type="EMBL" id="PWK35374.1"/>
    </source>
</evidence>
<dbReference type="GO" id="GO:0016853">
    <property type="term" value="F:isomerase activity"/>
    <property type="evidence" value="ECO:0007669"/>
    <property type="project" value="UniProtKB-KW"/>
</dbReference>
<proteinExistence type="inferred from homology"/>
<dbReference type="AlphaFoldDB" id="A0A316ESM6"/>